<organism evidence="7 8">
    <name type="scientific">Polluticaenibacter yanchengensis</name>
    <dbReference type="NCBI Taxonomy" id="3014562"/>
    <lineage>
        <taxon>Bacteria</taxon>
        <taxon>Pseudomonadati</taxon>
        <taxon>Bacteroidota</taxon>
        <taxon>Chitinophagia</taxon>
        <taxon>Chitinophagales</taxon>
        <taxon>Chitinophagaceae</taxon>
        <taxon>Polluticaenibacter</taxon>
    </lineage>
</organism>
<keyword evidence="3" id="KW-0133">Cell shape</keyword>
<keyword evidence="8" id="KW-1185">Reference proteome</keyword>
<dbReference type="InterPro" id="IPR042175">
    <property type="entry name" value="Cell/Rod_MreC_2"/>
</dbReference>
<evidence type="ECO:0000256" key="4">
    <source>
        <dbReference type="ARBA" id="ARBA00032089"/>
    </source>
</evidence>
<keyword evidence="5" id="KW-0472">Membrane</keyword>
<evidence type="ECO:0000256" key="3">
    <source>
        <dbReference type="ARBA" id="ARBA00022960"/>
    </source>
</evidence>
<sequence length="284" mass="32007">MRNIFLFLRRFSTFIFFLLLQVICIYLLVSYNKSQQAQYLQYAYEVTGRINSKYSGVVNYFKLKSVNKELSDEVNVLANNLLTNYTYFDSTTNQVRDTVKVDTNLLVRKFLWRNANVINNTVAFENNYITLERGRNQGVKPQMAVVGPSGIIGIITDVSNNMSVAMSLLHSKSTVSVSHKNTGNNGMLFWNGKTPALLQIKDIPKSSKLNVGDSILTSNLTGTYPPGLMVGTIVAFKLDPSASSYNVDIKPSSNFNNLQHAFIVENLFLNEQKELEKRSTIKNN</sequence>
<proteinExistence type="inferred from homology"/>
<dbReference type="Proteomes" id="UP001210231">
    <property type="component" value="Unassembled WGS sequence"/>
</dbReference>
<comment type="similarity">
    <text evidence="1">Belongs to the MreC family.</text>
</comment>
<dbReference type="PANTHER" id="PTHR34138:SF1">
    <property type="entry name" value="CELL SHAPE-DETERMINING PROTEIN MREC"/>
    <property type="match status" value="1"/>
</dbReference>
<dbReference type="Gene3D" id="2.40.10.340">
    <property type="entry name" value="Rod shape-determining protein MreC, domain 1"/>
    <property type="match status" value="1"/>
</dbReference>
<evidence type="ECO:0000259" key="6">
    <source>
        <dbReference type="Pfam" id="PF04085"/>
    </source>
</evidence>
<accession>A0ABT4UKK9</accession>
<evidence type="ECO:0000313" key="8">
    <source>
        <dbReference type="Proteomes" id="UP001210231"/>
    </source>
</evidence>
<dbReference type="Gene3D" id="2.40.10.350">
    <property type="entry name" value="Rod shape-determining protein MreC, domain 2"/>
    <property type="match status" value="1"/>
</dbReference>
<name>A0ABT4UKK9_9BACT</name>
<comment type="caution">
    <text evidence="7">The sequence shown here is derived from an EMBL/GenBank/DDBJ whole genome shotgun (WGS) entry which is preliminary data.</text>
</comment>
<dbReference type="RefSeq" id="WP_407031625.1">
    <property type="nucleotide sequence ID" value="NZ_JAQGEF010000011.1"/>
</dbReference>
<feature type="domain" description="Rod shape-determining protein MreC beta-barrel core" evidence="6">
    <location>
        <begin position="117"/>
        <end position="265"/>
    </location>
</feature>
<evidence type="ECO:0000256" key="5">
    <source>
        <dbReference type="SAM" id="Phobius"/>
    </source>
</evidence>
<protein>
    <recommendedName>
        <fullName evidence="2">Cell shape-determining protein MreC</fullName>
    </recommendedName>
    <alternativeName>
        <fullName evidence="4">Cell shape protein MreC</fullName>
    </alternativeName>
</protein>
<gene>
    <name evidence="7" type="primary">mreC</name>
    <name evidence="7" type="ORF">O3P16_10815</name>
</gene>
<keyword evidence="5" id="KW-0812">Transmembrane</keyword>
<dbReference type="EMBL" id="JAQGEF010000011">
    <property type="protein sequence ID" value="MDA3615300.1"/>
    <property type="molecule type" value="Genomic_DNA"/>
</dbReference>
<dbReference type="PANTHER" id="PTHR34138">
    <property type="entry name" value="CELL SHAPE-DETERMINING PROTEIN MREC"/>
    <property type="match status" value="1"/>
</dbReference>
<reference evidence="7 8" key="1">
    <citation type="submission" date="2022-12" db="EMBL/GenBank/DDBJ databases">
        <title>Chitinophagaceae gen. sp. nov., a new member of the family Chitinophagaceae, isolated from soil in a chemical factory.</title>
        <authorList>
            <person name="Ke Z."/>
        </authorList>
    </citation>
    <scope>NUCLEOTIDE SEQUENCE [LARGE SCALE GENOMIC DNA]</scope>
    <source>
        <strain evidence="7 8">LY-5</strain>
    </source>
</reference>
<dbReference type="InterPro" id="IPR055342">
    <property type="entry name" value="MreC_beta-barrel_core"/>
</dbReference>
<dbReference type="InterPro" id="IPR007221">
    <property type="entry name" value="MreC"/>
</dbReference>
<dbReference type="Pfam" id="PF04085">
    <property type="entry name" value="MreC"/>
    <property type="match status" value="1"/>
</dbReference>
<keyword evidence="5" id="KW-1133">Transmembrane helix</keyword>
<feature type="transmembrane region" description="Helical" evidence="5">
    <location>
        <begin position="12"/>
        <end position="31"/>
    </location>
</feature>
<evidence type="ECO:0000256" key="1">
    <source>
        <dbReference type="ARBA" id="ARBA00009369"/>
    </source>
</evidence>
<dbReference type="NCBIfam" id="NF010532">
    <property type="entry name" value="PRK13922.9-3"/>
    <property type="match status" value="1"/>
</dbReference>
<evidence type="ECO:0000313" key="7">
    <source>
        <dbReference type="EMBL" id="MDA3615300.1"/>
    </source>
</evidence>
<dbReference type="InterPro" id="IPR042177">
    <property type="entry name" value="Cell/Rod_1"/>
</dbReference>
<evidence type="ECO:0000256" key="2">
    <source>
        <dbReference type="ARBA" id="ARBA00013855"/>
    </source>
</evidence>